<keyword evidence="2" id="KW-1185">Reference proteome</keyword>
<feature type="non-terminal residue" evidence="1">
    <location>
        <position position="1"/>
    </location>
</feature>
<dbReference type="EMBL" id="FPKW01000005">
    <property type="protein sequence ID" value="SFZ93897.1"/>
    <property type="molecule type" value="Genomic_DNA"/>
</dbReference>
<reference evidence="2" key="1">
    <citation type="submission" date="2016-10" db="EMBL/GenBank/DDBJ databases">
        <authorList>
            <person name="Varghese N."/>
            <person name="Submissions S."/>
        </authorList>
    </citation>
    <scope>NUCLEOTIDE SEQUENCE [LARGE SCALE GENOMIC DNA]</scope>
    <source>
        <strain evidence="2">SUR2</strain>
    </source>
</reference>
<sequence>EIERQTRGDREKILTWAVQVYGEYNKQTNKNYKSEN</sequence>
<organism evidence="1 2">
    <name type="scientific">Chryseobacterium limigenitum</name>
    <dbReference type="NCBI Taxonomy" id="1612149"/>
    <lineage>
        <taxon>Bacteria</taxon>
        <taxon>Pseudomonadati</taxon>
        <taxon>Bacteroidota</taxon>
        <taxon>Flavobacteriia</taxon>
        <taxon>Flavobacteriales</taxon>
        <taxon>Weeksellaceae</taxon>
        <taxon>Chryseobacterium group</taxon>
        <taxon>Chryseobacterium</taxon>
    </lineage>
</organism>
<dbReference type="Proteomes" id="UP000182034">
    <property type="component" value="Unassembled WGS sequence"/>
</dbReference>
<gene>
    <name evidence="1" type="ORF">SAMN05216324_105283</name>
</gene>
<name>A0A1K2IN86_9FLAO</name>
<dbReference type="AlphaFoldDB" id="A0A1K2IN86"/>
<evidence type="ECO:0000313" key="2">
    <source>
        <dbReference type="Proteomes" id="UP000182034"/>
    </source>
</evidence>
<evidence type="ECO:0000313" key="1">
    <source>
        <dbReference type="EMBL" id="SFZ93897.1"/>
    </source>
</evidence>
<protein>
    <submittedName>
        <fullName evidence="1">Uncharacterized protein</fullName>
    </submittedName>
</protein>
<proteinExistence type="predicted"/>
<accession>A0A1K2IN86</accession>